<feature type="transmembrane region" description="Helical" evidence="6">
    <location>
        <begin position="266"/>
        <end position="285"/>
    </location>
</feature>
<dbReference type="PROSITE" id="PS50850">
    <property type="entry name" value="MFS"/>
    <property type="match status" value="1"/>
</dbReference>
<feature type="transmembrane region" description="Helical" evidence="6">
    <location>
        <begin position="464"/>
        <end position="486"/>
    </location>
</feature>
<feature type="transmembrane region" description="Helical" evidence="6">
    <location>
        <begin position="306"/>
        <end position="326"/>
    </location>
</feature>
<dbReference type="SUPFAM" id="SSF103473">
    <property type="entry name" value="MFS general substrate transporter"/>
    <property type="match status" value="1"/>
</dbReference>
<sequence length="636" mass="66154">MAAAPAPGSLGRHPGDPENDNDGDHLSGAASATETAPLLQHRQDGADYDGRGGTSSLGSTLTNGSTTPTTQTTLQASARDGAEEEEQAGDGGADDDDQPGASIAPGRAFALIMSMWALIFLQASNMSGMTMAQSDVATELDAYESAMWFTSSYLMAMSSLAPLVGKLAAVFSSATMVVVSSCAFALGAIVCSQATTFAVFIAGRVLLGAGGAGIMTLSLILIIQYTSKKRRGLFIGLVSAGFTVGMSSGAIVFGALLSVVGWRALFYLQVPLALLGGLGVWLSLPRAARDDVSKPAGQQKTALQKLAGIDYLGAATMIITLVLFLYGLSAPTVQWTPIALSAISLGLFLFVEHHVASDPIITLEVLRSRGVLLSCLAQLGFMAARWTVLFYAPIFVLAVRGLSPAVAGATLVPTNIGFGSGGLLVGWLHIRRGGSFWLPCLVALSLFGFALLGISFTSNAAAPAWLYVLTIFANGLCTGAALNYTLAHTLHHARPGETQYVAASLLATFRGFAGSFGTAIGGGIFGRTLKAQLSEGFRRLDGSGDMLNPGREKLINKLIGSPALVFGGDLSPLEKVVAIQGYEVSLRVLYQLAAALTVLVVLVQAGTGWTAPASPLEEEEEETRERFMAADANMEA</sequence>
<feature type="region of interest" description="Disordered" evidence="5">
    <location>
        <begin position="1"/>
        <end position="100"/>
    </location>
</feature>
<comment type="subcellular location">
    <subcellularLocation>
        <location evidence="1">Membrane</location>
        <topology evidence="1">Multi-pass membrane protein</topology>
    </subcellularLocation>
</comment>
<dbReference type="GO" id="GO:0015174">
    <property type="term" value="F:basic amino acid transmembrane transporter activity"/>
    <property type="evidence" value="ECO:0007669"/>
    <property type="project" value="TreeGrafter"/>
</dbReference>
<evidence type="ECO:0000256" key="6">
    <source>
        <dbReference type="SAM" id="Phobius"/>
    </source>
</evidence>
<organism evidence="8">
    <name type="scientific">Pyricularia oryzae (strain Y34)</name>
    <name type="common">Rice blast fungus</name>
    <name type="synonym">Magnaporthe oryzae</name>
    <dbReference type="NCBI Taxonomy" id="1143189"/>
    <lineage>
        <taxon>Eukaryota</taxon>
        <taxon>Fungi</taxon>
        <taxon>Dikarya</taxon>
        <taxon>Ascomycota</taxon>
        <taxon>Pezizomycotina</taxon>
        <taxon>Sordariomycetes</taxon>
        <taxon>Sordariomycetidae</taxon>
        <taxon>Magnaporthales</taxon>
        <taxon>Pyriculariaceae</taxon>
        <taxon>Pyricularia</taxon>
    </lineage>
</organism>
<dbReference type="Pfam" id="PF07690">
    <property type="entry name" value="MFS_1"/>
    <property type="match status" value="1"/>
</dbReference>
<feature type="transmembrane region" description="Helical" evidence="6">
    <location>
        <begin position="108"/>
        <end position="126"/>
    </location>
</feature>
<keyword evidence="4 6" id="KW-0472">Membrane</keyword>
<feature type="compositionally biased region" description="Low complexity" evidence="5">
    <location>
        <begin position="54"/>
        <end position="74"/>
    </location>
</feature>
<feature type="transmembrane region" description="Helical" evidence="6">
    <location>
        <begin position="371"/>
        <end position="399"/>
    </location>
</feature>
<evidence type="ECO:0000256" key="4">
    <source>
        <dbReference type="ARBA" id="ARBA00023136"/>
    </source>
</evidence>
<dbReference type="Gene3D" id="1.20.1720.10">
    <property type="entry name" value="Multidrug resistance protein D"/>
    <property type="match status" value="1"/>
</dbReference>
<accession>A0AA97PF72</accession>
<name>A0AA97PF72_PYRO3</name>
<evidence type="ECO:0000256" key="3">
    <source>
        <dbReference type="ARBA" id="ARBA00022989"/>
    </source>
</evidence>
<evidence type="ECO:0000313" key="8">
    <source>
        <dbReference type="EMBL" id="ELQ32348.1"/>
    </source>
</evidence>
<feature type="domain" description="Major facilitator superfamily (MFS) profile" evidence="7">
    <location>
        <begin position="111"/>
        <end position="608"/>
    </location>
</feature>
<evidence type="ECO:0000256" key="5">
    <source>
        <dbReference type="SAM" id="MobiDB-lite"/>
    </source>
</evidence>
<dbReference type="GO" id="GO:0000329">
    <property type="term" value="C:fungal-type vacuole membrane"/>
    <property type="evidence" value="ECO:0007669"/>
    <property type="project" value="TreeGrafter"/>
</dbReference>
<dbReference type="PANTHER" id="PTHR23501">
    <property type="entry name" value="MAJOR FACILITATOR SUPERFAMILY"/>
    <property type="match status" value="1"/>
</dbReference>
<dbReference type="InterPro" id="IPR011701">
    <property type="entry name" value="MFS"/>
</dbReference>
<gene>
    <name evidence="8" type="ORF">OOU_Y34scaffold01180g3</name>
</gene>
<feature type="transmembrane region" description="Helical" evidence="6">
    <location>
        <begin position="233"/>
        <end position="260"/>
    </location>
</feature>
<feature type="compositionally biased region" description="Acidic residues" evidence="5">
    <location>
        <begin position="82"/>
        <end position="98"/>
    </location>
</feature>
<evidence type="ECO:0000256" key="2">
    <source>
        <dbReference type="ARBA" id="ARBA00022692"/>
    </source>
</evidence>
<reference evidence="8" key="1">
    <citation type="journal article" date="2012" name="PLoS Genet.">
        <title>Comparative analysis of the genomes of two field isolates of the rice blast fungus Magnaporthe oryzae.</title>
        <authorList>
            <person name="Xue M."/>
            <person name="Yang J."/>
            <person name="Li Z."/>
            <person name="Hu S."/>
            <person name="Yao N."/>
            <person name="Dean R.A."/>
            <person name="Zhao W."/>
            <person name="Shen M."/>
            <person name="Zhang H."/>
            <person name="Li C."/>
            <person name="Liu L."/>
            <person name="Cao L."/>
            <person name="Xu X."/>
            <person name="Xing Y."/>
            <person name="Hsiang T."/>
            <person name="Zhang Z."/>
            <person name="Xu J.R."/>
            <person name="Peng Y.L."/>
        </authorList>
    </citation>
    <scope>NUCLEOTIDE SEQUENCE</scope>
    <source>
        <strain evidence="8">Y34</strain>
    </source>
</reference>
<dbReference type="EMBL" id="JH793519">
    <property type="protein sequence ID" value="ELQ32348.1"/>
    <property type="molecule type" value="Genomic_DNA"/>
</dbReference>
<dbReference type="PANTHER" id="PTHR23501:SF6">
    <property type="entry name" value="MULTIDRUG TRANSPORTER, PUTATIVE (AFU_ORTHOLOGUE AFUA_3G14560)-RELATED"/>
    <property type="match status" value="1"/>
</dbReference>
<proteinExistence type="predicted"/>
<feature type="compositionally biased region" description="Basic and acidic residues" evidence="5">
    <location>
        <begin position="41"/>
        <end position="50"/>
    </location>
</feature>
<keyword evidence="3 6" id="KW-1133">Transmembrane helix</keyword>
<dbReference type="SMR" id="A0AA97PF72"/>
<evidence type="ECO:0000256" key="1">
    <source>
        <dbReference type="ARBA" id="ARBA00004141"/>
    </source>
</evidence>
<dbReference type="InterPro" id="IPR020846">
    <property type="entry name" value="MFS_dom"/>
</dbReference>
<feature type="transmembrane region" description="Helical" evidence="6">
    <location>
        <begin position="332"/>
        <end position="351"/>
    </location>
</feature>
<feature type="transmembrane region" description="Helical" evidence="6">
    <location>
        <begin position="206"/>
        <end position="226"/>
    </location>
</feature>
<feature type="transmembrane region" description="Helical" evidence="6">
    <location>
        <begin position="177"/>
        <end position="200"/>
    </location>
</feature>
<feature type="transmembrane region" description="Helical" evidence="6">
    <location>
        <begin position="405"/>
        <end position="429"/>
    </location>
</feature>
<feature type="transmembrane region" description="Helical" evidence="6">
    <location>
        <begin position="436"/>
        <end position="458"/>
    </location>
</feature>
<dbReference type="Proteomes" id="UP000011086">
    <property type="component" value="Unassembled WGS sequence"/>
</dbReference>
<dbReference type="AlphaFoldDB" id="A0AA97PF72"/>
<dbReference type="Gene3D" id="1.20.1250.20">
    <property type="entry name" value="MFS general substrate transporter like domains"/>
    <property type="match status" value="1"/>
</dbReference>
<evidence type="ECO:0000259" key="7">
    <source>
        <dbReference type="PROSITE" id="PS50850"/>
    </source>
</evidence>
<keyword evidence="2 6" id="KW-0812">Transmembrane</keyword>
<dbReference type="InterPro" id="IPR036259">
    <property type="entry name" value="MFS_trans_sf"/>
</dbReference>
<protein>
    <recommendedName>
        <fullName evidence="7">Major facilitator superfamily (MFS) profile domain-containing protein</fullName>
    </recommendedName>
</protein>